<feature type="transmembrane region" description="Helical" evidence="1">
    <location>
        <begin position="89"/>
        <end position="113"/>
    </location>
</feature>
<gene>
    <name evidence="4" type="ORF">ENM88_06210</name>
    <name evidence="2" type="ORF">ENV88_01510</name>
    <name evidence="3" type="ORF">ENV88_02360</name>
</gene>
<proteinExistence type="predicted"/>
<sequence>MRARDLGFLGALVSMIGAVLDVATTTYALRYVAGAQELNPLGVEVQVARALSNPVTASLWAVVHCLMPFLLFLAADAMARRLKGRAAPLAYLAPVAYGAVAWRAALSNLAIILKGVGG</sequence>
<dbReference type="EMBL" id="DRZM01000178">
    <property type="protein sequence ID" value="HHP05317.1"/>
    <property type="molecule type" value="Genomic_DNA"/>
</dbReference>
<comment type="caution">
    <text evidence="3">The sequence shown here is derived from an EMBL/GenBank/DDBJ whole genome shotgun (WGS) entry which is preliminary data.</text>
</comment>
<evidence type="ECO:0000313" key="2">
    <source>
        <dbReference type="EMBL" id="HGB24730.1"/>
    </source>
</evidence>
<keyword evidence="1" id="KW-1133">Transmembrane helix</keyword>
<evidence type="ECO:0000313" key="3">
    <source>
        <dbReference type="EMBL" id="HGB24887.1"/>
    </source>
</evidence>
<keyword evidence="1" id="KW-0812">Transmembrane</keyword>
<evidence type="ECO:0000313" key="4">
    <source>
        <dbReference type="EMBL" id="HHP05317.1"/>
    </source>
</evidence>
<protein>
    <recommendedName>
        <fullName evidence="5">DUF5658 domain-containing protein</fullName>
    </recommendedName>
</protein>
<keyword evidence="1" id="KW-0472">Membrane</keyword>
<accession>A0A7C3WV35</accession>
<dbReference type="EMBL" id="DTIB01000054">
    <property type="protein sequence ID" value="HGB24887.1"/>
    <property type="molecule type" value="Genomic_DNA"/>
</dbReference>
<dbReference type="AlphaFoldDB" id="A0A7C3WV35"/>
<dbReference type="EMBL" id="DTIB01000033">
    <property type="protein sequence ID" value="HGB24730.1"/>
    <property type="molecule type" value="Genomic_DNA"/>
</dbReference>
<evidence type="ECO:0008006" key="5">
    <source>
        <dbReference type="Google" id="ProtNLM"/>
    </source>
</evidence>
<feature type="transmembrane region" description="Helical" evidence="1">
    <location>
        <begin position="57"/>
        <end position="77"/>
    </location>
</feature>
<evidence type="ECO:0000256" key="1">
    <source>
        <dbReference type="SAM" id="Phobius"/>
    </source>
</evidence>
<organism evidence="3">
    <name type="scientific">Thermofilum pendens</name>
    <dbReference type="NCBI Taxonomy" id="2269"/>
    <lineage>
        <taxon>Archaea</taxon>
        <taxon>Thermoproteota</taxon>
        <taxon>Thermoprotei</taxon>
        <taxon>Thermofilales</taxon>
        <taxon>Thermofilaceae</taxon>
        <taxon>Thermofilum</taxon>
    </lineage>
</organism>
<name>A0A7C3WV35_THEPE</name>
<reference evidence="3" key="1">
    <citation type="journal article" date="2020" name="mSystems">
        <title>Genome- and Community-Level Interaction Insights into Carbon Utilization and Element Cycling Functions of Hydrothermarchaeota in Hydrothermal Sediment.</title>
        <authorList>
            <person name="Zhou Z."/>
            <person name="Liu Y."/>
            <person name="Xu W."/>
            <person name="Pan J."/>
            <person name="Luo Z.H."/>
            <person name="Li M."/>
        </authorList>
    </citation>
    <scope>NUCLEOTIDE SEQUENCE [LARGE SCALE GENOMIC DNA]</scope>
    <source>
        <strain evidence="4">SpSt-1125</strain>
        <strain evidence="3">SpSt-8</strain>
    </source>
</reference>